<evidence type="ECO:0000313" key="2">
    <source>
        <dbReference type="Proteomes" id="UP000834106"/>
    </source>
</evidence>
<reference evidence="1" key="1">
    <citation type="submission" date="2023-05" db="EMBL/GenBank/DDBJ databases">
        <authorList>
            <person name="Huff M."/>
        </authorList>
    </citation>
    <scope>NUCLEOTIDE SEQUENCE</scope>
</reference>
<dbReference type="GO" id="GO:0005829">
    <property type="term" value="C:cytosol"/>
    <property type="evidence" value="ECO:0007669"/>
    <property type="project" value="TreeGrafter"/>
</dbReference>
<dbReference type="AlphaFoldDB" id="A0AAD2DR77"/>
<dbReference type="InterPro" id="IPR012340">
    <property type="entry name" value="NA-bd_OB-fold"/>
</dbReference>
<sequence length="123" mass="13338">MDYSLTALKFAVTLEKRRGSKPLLSAAFSSNTPMYIFFDDSAELRGVLVSTLSSSGGGCFLLDDGTCIIELLLSGDFGSRNWETGMYVTVIGVHFVHGGDNSVVKVHKMVDLSPFPERESVVP</sequence>
<dbReference type="Gene3D" id="2.40.50.140">
    <property type="entry name" value="Nucleic acid-binding proteins"/>
    <property type="match status" value="1"/>
</dbReference>
<dbReference type="GO" id="GO:0043007">
    <property type="term" value="P:maintenance of rDNA"/>
    <property type="evidence" value="ECO:0007669"/>
    <property type="project" value="TreeGrafter"/>
</dbReference>
<dbReference type="GO" id="GO:2000042">
    <property type="term" value="P:negative regulation of double-strand break repair via homologous recombination"/>
    <property type="evidence" value="ECO:0007669"/>
    <property type="project" value="TreeGrafter"/>
</dbReference>
<dbReference type="PANTHER" id="PTHR33962">
    <property type="entry name" value="RECQ-MEDIATED GENOME INSTABILITY PROTEIN 2 RMI2"/>
    <property type="match status" value="1"/>
</dbReference>
<gene>
    <name evidence="1" type="ORF">FPE_LOCUS8978</name>
</gene>
<keyword evidence="2" id="KW-1185">Reference proteome</keyword>
<dbReference type="PANTHER" id="PTHR33962:SF1">
    <property type="entry name" value="RECQ-MEDIATED GENOME INSTABILITY PROTEIN 2"/>
    <property type="match status" value="1"/>
</dbReference>
<dbReference type="GO" id="GO:0033045">
    <property type="term" value="P:regulation of sister chromatid segregation"/>
    <property type="evidence" value="ECO:0007669"/>
    <property type="project" value="TreeGrafter"/>
</dbReference>
<dbReference type="Pfam" id="PF16100">
    <property type="entry name" value="RMI2"/>
    <property type="match status" value="1"/>
</dbReference>
<dbReference type="GO" id="GO:0016607">
    <property type="term" value="C:nuclear speck"/>
    <property type="evidence" value="ECO:0007669"/>
    <property type="project" value="TreeGrafter"/>
</dbReference>
<dbReference type="EMBL" id="OU503040">
    <property type="protein sequence ID" value="CAI9761548.1"/>
    <property type="molecule type" value="Genomic_DNA"/>
</dbReference>
<dbReference type="Proteomes" id="UP000834106">
    <property type="component" value="Chromosome 5"/>
</dbReference>
<name>A0AAD2DR77_9LAMI</name>
<accession>A0AAD2DR77</accession>
<proteinExistence type="predicted"/>
<dbReference type="GO" id="GO:0006281">
    <property type="term" value="P:DNA repair"/>
    <property type="evidence" value="ECO:0007669"/>
    <property type="project" value="TreeGrafter"/>
</dbReference>
<evidence type="ECO:0000313" key="1">
    <source>
        <dbReference type="EMBL" id="CAI9761548.1"/>
    </source>
</evidence>
<dbReference type="InterPro" id="IPR032245">
    <property type="entry name" value="RMI2"/>
</dbReference>
<organism evidence="1 2">
    <name type="scientific">Fraxinus pennsylvanica</name>
    <dbReference type="NCBI Taxonomy" id="56036"/>
    <lineage>
        <taxon>Eukaryota</taxon>
        <taxon>Viridiplantae</taxon>
        <taxon>Streptophyta</taxon>
        <taxon>Embryophyta</taxon>
        <taxon>Tracheophyta</taxon>
        <taxon>Spermatophyta</taxon>
        <taxon>Magnoliopsida</taxon>
        <taxon>eudicotyledons</taxon>
        <taxon>Gunneridae</taxon>
        <taxon>Pentapetalae</taxon>
        <taxon>asterids</taxon>
        <taxon>lamiids</taxon>
        <taxon>Lamiales</taxon>
        <taxon>Oleaceae</taxon>
        <taxon>Oleeae</taxon>
        <taxon>Fraxinus</taxon>
    </lineage>
</organism>
<protein>
    <submittedName>
        <fullName evidence="1">Uncharacterized protein</fullName>
    </submittedName>
</protein>